<feature type="region of interest" description="Disordered" evidence="1">
    <location>
        <begin position="143"/>
        <end position="166"/>
    </location>
</feature>
<proteinExistence type="predicted"/>
<gene>
    <name evidence="2" type="ORF">K491DRAFT_716082</name>
</gene>
<sequence length="194" mass="21399">MSHQSSSKRLSIILESWEEDLIPALPLVSKIEPRRPSTDSTFSTASTSSTCSTTSTVSNSSASSSPHKSRNDLNPTIHLRPAHILDVPLPLPLPLRMKRTAPDAFGPAKSPRKTPTIKHKRTFAQDFGIGFDVEMDGRVDTGREREKEKKGQAHHMKKAAARGKKNGFARVDSMEGLGVSVVEAEDEDEEYMYL</sequence>
<dbReference type="EMBL" id="MU004346">
    <property type="protein sequence ID" value="KAF2655651.1"/>
    <property type="molecule type" value="Genomic_DNA"/>
</dbReference>
<evidence type="ECO:0000313" key="3">
    <source>
        <dbReference type="Proteomes" id="UP000799324"/>
    </source>
</evidence>
<organism evidence="2 3">
    <name type="scientific">Lophiostoma macrostomum CBS 122681</name>
    <dbReference type="NCBI Taxonomy" id="1314788"/>
    <lineage>
        <taxon>Eukaryota</taxon>
        <taxon>Fungi</taxon>
        <taxon>Dikarya</taxon>
        <taxon>Ascomycota</taxon>
        <taxon>Pezizomycotina</taxon>
        <taxon>Dothideomycetes</taxon>
        <taxon>Pleosporomycetidae</taxon>
        <taxon>Pleosporales</taxon>
        <taxon>Lophiostomataceae</taxon>
        <taxon>Lophiostoma</taxon>
    </lineage>
</organism>
<feature type="compositionally biased region" description="Low complexity" evidence="1">
    <location>
        <begin position="38"/>
        <end position="65"/>
    </location>
</feature>
<dbReference type="Proteomes" id="UP000799324">
    <property type="component" value="Unassembled WGS sequence"/>
</dbReference>
<protein>
    <submittedName>
        <fullName evidence="2">Uncharacterized protein</fullName>
    </submittedName>
</protein>
<name>A0A6A6T8U1_9PLEO</name>
<evidence type="ECO:0000256" key="1">
    <source>
        <dbReference type="SAM" id="MobiDB-lite"/>
    </source>
</evidence>
<reference evidence="2" key="1">
    <citation type="journal article" date="2020" name="Stud. Mycol.">
        <title>101 Dothideomycetes genomes: a test case for predicting lifestyles and emergence of pathogens.</title>
        <authorList>
            <person name="Haridas S."/>
            <person name="Albert R."/>
            <person name="Binder M."/>
            <person name="Bloem J."/>
            <person name="Labutti K."/>
            <person name="Salamov A."/>
            <person name="Andreopoulos B."/>
            <person name="Baker S."/>
            <person name="Barry K."/>
            <person name="Bills G."/>
            <person name="Bluhm B."/>
            <person name="Cannon C."/>
            <person name="Castanera R."/>
            <person name="Culley D."/>
            <person name="Daum C."/>
            <person name="Ezra D."/>
            <person name="Gonzalez J."/>
            <person name="Henrissat B."/>
            <person name="Kuo A."/>
            <person name="Liang C."/>
            <person name="Lipzen A."/>
            <person name="Lutzoni F."/>
            <person name="Magnuson J."/>
            <person name="Mondo S."/>
            <person name="Nolan M."/>
            <person name="Ohm R."/>
            <person name="Pangilinan J."/>
            <person name="Park H.-J."/>
            <person name="Ramirez L."/>
            <person name="Alfaro M."/>
            <person name="Sun H."/>
            <person name="Tritt A."/>
            <person name="Yoshinaga Y."/>
            <person name="Zwiers L.-H."/>
            <person name="Turgeon B."/>
            <person name="Goodwin S."/>
            <person name="Spatafora J."/>
            <person name="Crous P."/>
            <person name="Grigoriev I."/>
        </authorList>
    </citation>
    <scope>NUCLEOTIDE SEQUENCE</scope>
    <source>
        <strain evidence="2">CBS 122681</strain>
    </source>
</reference>
<dbReference type="AlphaFoldDB" id="A0A6A6T8U1"/>
<keyword evidence="3" id="KW-1185">Reference proteome</keyword>
<feature type="region of interest" description="Disordered" evidence="1">
    <location>
        <begin position="32"/>
        <end position="75"/>
    </location>
</feature>
<accession>A0A6A6T8U1</accession>
<feature type="compositionally biased region" description="Basic residues" evidence="1">
    <location>
        <begin position="152"/>
        <end position="166"/>
    </location>
</feature>
<evidence type="ECO:0000313" key="2">
    <source>
        <dbReference type="EMBL" id="KAF2655651.1"/>
    </source>
</evidence>